<dbReference type="EMBL" id="BAABRV010000009">
    <property type="protein sequence ID" value="GAA5534630.1"/>
    <property type="molecule type" value="Genomic_DNA"/>
</dbReference>
<reference evidence="19 20" key="1">
    <citation type="submission" date="2024-02" db="EMBL/GenBank/DDBJ databases">
        <title>Deinococcus aluminii NBRC 112889.</title>
        <authorList>
            <person name="Ichikawa N."/>
            <person name="Katano-Makiyama Y."/>
            <person name="Hidaka K."/>
        </authorList>
    </citation>
    <scope>NUCLEOTIDE SEQUENCE [LARGE SCALE GENOMIC DNA]</scope>
    <source>
        <strain evidence="19 20">NBRC 112889</strain>
    </source>
</reference>
<comment type="similarity">
    <text evidence="15">In the central section; belongs to the AAA ATPase family.</text>
</comment>
<dbReference type="SUPFAM" id="SSF140990">
    <property type="entry name" value="FtsH protease domain-like"/>
    <property type="match status" value="1"/>
</dbReference>
<dbReference type="SMART" id="SM00382">
    <property type="entry name" value="AAA"/>
    <property type="match status" value="1"/>
</dbReference>
<evidence type="ECO:0000256" key="9">
    <source>
        <dbReference type="ARBA" id="ARBA00022801"/>
    </source>
</evidence>
<keyword evidence="12 15" id="KW-1133">Transmembrane helix</keyword>
<comment type="cofactor">
    <cofactor evidence="15">
        <name>Zn(2+)</name>
        <dbReference type="ChEBI" id="CHEBI:29105"/>
    </cofactor>
    <text evidence="15">Binds 1 zinc ion per subunit.</text>
</comment>
<keyword evidence="9 15" id="KW-0378">Hydrolase</keyword>
<dbReference type="SUPFAM" id="SSF52540">
    <property type="entry name" value="P-loop containing nucleoside triphosphate hydrolases"/>
    <property type="match status" value="1"/>
</dbReference>
<feature type="active site" evidence="15">
    <location>
        <position position="420"/>
    </location>
</feature>
<comment type="caution">
    <text evidence="15">Lacks conserved residue(s) required for the propagation of feature annotation.</text>
</comment>
<dbReference type="PANTHER" id="PTHR23076:SF97">
    <property type="entry name" value="ATP-DEPENDENT ZINC METALLOPROTEASE YME1L1"/>
    <property type="match status" value="1"/>
</dbReference>
<dbReference type="InterPro" id="IPR003959">
    <property type="entry name" value="ATPase_AAA_core"/>
</dbReference>
<evidence type="ECO:0000256" key="7">
    <source>
        <dbReference type="ARBA" id="ARBA00022723"/>
    </source>
</evidence>
<evidence type="ECO:0000256" key="3">
    <source>
        <dbReference type="ARBA" id="ARBA00022475"/>
    </source>
</evidence>
<evidence type="ECO:0000259" key="18">
    <source>
        <dbReference type="SMART" id="SM00382"/>
    </source>
</evidence>
<evidence type="ECO:0000256" key="4">
    <source>
        <dbReference type="ARBA" id="ARBA00022519"/>
    </source>
</evidence>
<evidence type="ECO:0000256" key="16">
    <source>
        <dbReference type="RuleBase" id="RU003651"/>
    </source>
</evidence>
<keyword evidence="11 15" id="KW-0067">ATP-binding</keyword>
<dbReference type="Proteomes" id="UP001404956">
    <property type="component" value="Unassembled WGS sequence"/>
</dbReference>
<feature type="binding site" evidence="15">
    <location>
        <position position="419"/>
    </location>
    <ligand>
        <name>Zn(2+)</name>
        <dbReference type="ChEBI" id="CHEBI:29105"/>
        <note>catalytic</note>
    </ligand>
</feature>
<feature type="region of interest" description="Disordered" evidence="17">
    <location>
        <begin position="593"/>
        <end position="621"/>
    </location>
</feature>
<comment type="similarity">
    <text evidence="16">Belongs to the AAA ATPase family.</text>
</comment>
<comment type="caution">
    <text evidence="19">The sequence shown here is derived from an EMBL/GenBank/DDBJ whole genome shotgun (WGS) entry which is preliminary data.</text>
</comment>
<evidence type="ECO:0000256" key="10">
    <source>
        <dbReference type="ARBA" id="ARBA00022833"/>
    </source>
</evidence>
<dbReference type="InterPro" id="IPR027417">
    <property type="entry name" value="P-loop_NTPase"/>
</dbReference>
<keyword evidence="14 15" id="KW-0472">Membrane</keyword>
<sequence>MKRAMWGWGLAAAVVLLLLLINAASPRGHTGDLSLTDFTDALRAGQVQTATVQFQNNTALLTGKLKSGSDYHTRTLAADPAITLNRLQATGVSVTYAPTARLSLLTLFSGLLTMLLIVGLLLLLFRNRGGGGTDAASSFGKSKAAVIAEGQVKLTFQDVAGCDEAKQDLQEVVDFLRHPERYHQLGARIPHGVLLVGPPGSGKTLLAKAVAGEAKVPYFSISGSDFVEMFVGVGAARVRDLFEQARKSAPCIVFIDEIDAVGRKRGVNLQGGNDEREQTLNQLLVEMDGFSSGQEVIILAATNRPDVLDAALLRPGRFDRQVVVDAPDVRGREMILRIHARKKPLDPSVDLAVIARRTAGMVGADLENLLNEAALGAARAGRSRIVMRDVEEARDRVLMGPERRSLVVREADRKVTAYHEVGHALAAQLLPHADKAHKLTIVPRGRSLGSALYTPEDRMHLTRAALLDRICVALAGHAAEEVATGQVTTGAANDFQQATNLARRMVTEWGMSEVGQLALAQESAGYLGYGPQQGIYSDHTAERIDAELARILNGQYERAAALLTEHAHVLHRLTDALIARESLTGEDVQTVLAGGTLDGPASTPEGDEGPAPQPGLTPNPA</sequence>
<keyword evidence="6 15" id="KW-0812">Transmembrane</keyword>
<gene>
    <name evidence="19" type="primary">ftsH_3</name>
    <name evidence="15" type="synonym">ftsH</name>
    <name evidence="19" type="ORF">Dalu01_03041</name>
</gene>
<dbReference type="EC" id="3.4.24.-" evidence="15"/>
<dbReference type="HAMAP" id="MF_01458">
    <property type="entry name" value="FtsH"/>
    <property type="match status" value="1"/>
</dbReference>
<evidence type="ECO:0000256" key="17">
    <source>
        <dbReference type="SAM" id="MobiDB-lite"/>
    </source>
</evidence>
<evidence type="ECO:0000256" key="11">
    <source>
        <dbReference type="ARBA" id="ARBA00022840"/>
    </source>
</evidence>
<evidence type="ECO:0000256" key="5">
    <source>
        <dbReference type="ARBA" id="ARBA00022670"/>
    </source>
</evidence>
<name>A0ABP9XGZ7_9DEIO</name>
<dbReference type="Pfam" id="PF06480">
    <property type="entry name" value="FtsH_ext"/>
    <property type="match status" value="1"/>
</dbReference>
<keyword evidence="10 15" id="KW-0862">Zinc</keyword>
<dbReference type="PROSITE" id="PS00674">
    <property type="entry name" value="AAA"/>
    <property type="match status" value="1"/>
</dbReference>
<feature type="compositionally biased region" description="Pro residues" evidence="17">
    <location>
        <begin position="611"/>
        <end position="621"/>
    </location>
</feature>
<feature type="binding site" evidence="15">
    <location>
        <position position="494"/>
    </location>
    <ligand>
        <name>Zn(2+)</name>
        <dbReference type="ChEBI" id="CHEBI:29105"/>
        <note>catalytic</note>
    </ligand>
</feature>
<dbReference type="RefSeq" id="WP_345456474.1">
    <property type="nucleotide sequence ID" value="NZ_BAABRV010000009.1"/>
</dbReference>
<dbReference type="InterPro" id="IPR005936">
    <property type="entry name" value="FtsH"/>
</dbReference>
<dbReference type="Gene3D" id="3.40.50.300">
    <property type="entry name" value="P-loop containing nucleotide triphosphate hydrolases"/>
    <property type="match status" value="1"/>
</dbReference>
<comment type="function">
    <text evidence="15">Acts as a processive, ATP-dependent zinc metallopeptidase for both cytoplasmic and membrane proteins. Plays a role in the quality control of integral membrane proteins.</text>
</comment>
<comment type="subcellular location">
    <subcellularLocation>
        <location evidence="15">Cell membrane</location>
        <topology evidence="15">Multi-pass membrane protein</topology>
        <orientation evidence="15">Cytoplasmic side</orientation>
    </subcellularLocation>
    <subcellularLocation>
        <location evidence="1">Membrane</location>
    </subcellularLocation>
</comment>
<keyword evidence="4" id="KW-0997">Cell inner membrane</keyword>
<evidence type="ECO:0000256" key="13">
    <source>
        <dbReference type="ARBA" id="ARBA00023049"/>
    </source>
</evidence>
<keyword evidence="7 15" id="KW-0479">Metal-binding</keyword>
<keyword evidence="13 15" id="KW-0482">Metalloprotease</keyword>
<dbReference type="PANTHER" id="PTHR23076">
    <property type="entry name" value="METALLOPROTEASE M41 FTSH"/>
    <property type="match status" value="1"/>
</dbReference>
<protein>
    <recommendedName>
        <fullName evidence="15">ATP-dependent zinc metalloprotease FtsH</fullName>
        <ecNumber evidence="15">3.4.24.-</ecNumber>
    </recommendedName>
</protein>
<evidence type="ECO:0000313" key="19">
    <source>
        <dbReference type="EMBL" id="GAA5534630.1"/>
    </source>
</evidence>
<keyword evidence="8 15" id="KW-0547">Nucleotide-binding</keyword>
<evidence type="ECO:0000256" key="14">
    <source>
        <dbReference type="ARBA" id="ARBA00023136"/>
    </source>
</evidence>
<dbReference type="Gene3D" id="1.20.58.760">
    <property type="entry name" value="Peptidase M41"/>
    <property type="match status" value="1"/>
</dbReference>
<feature type="binding site" evidence="15">
    <location>
        <begin position="197"/>
        <end position="204"/>
    </location>
    <ligand>
        <name>ATP</name>
        <dbReference type="ChEBI" id="CHEBI:30616"/>
    </ligand>
</feature>
<feature type="binding site" evidence="15">
    <location>
        <position position="423"/>
    </location>
    <ligand>
        <name>Zn(2+)</name>
        <dbReference type="ChEBI" id="CHEBI:29105"/>
        <note>catalytic</note>
    </ligand>
</feature>
<proteinExistence type="inferred from homology"/>
<dbReference type="NCBIfam" id="TIGR01241">
    <property type="entry name" value="FtsH_fam"/>
    <property type="match status" value="1"/>
</dbReference>
<dbReference type="InterPro" id="IPR003593">
    <property type="entry name" value="AAA+_ATPase"/>
</dbReference>
<organism evidence="19 20">
    <name type="scientific">Deinococcus aluminii</name>
    <dbReference type="NCBI Taxonomy" id="1656885"/>
    <lineage>
        <taxon>Bacteria</taxon>
        <taxon>Thermotogati</taxon>
        <taxon>Deinococcota</taxon>
        <taxon>Deinococci</taxon>
        <taxon>Deinococcales</taxon>
        <taxon>Deinococcaceae</taxon>
        <taxon>Deinococcus</taxon>
    </lineage>
</organism>
<comment type="subunit">
    <text evidence="15">Homohexamer.</text>
</comment>
<dbReference type="Pfam" id="PF17862">
    <property type="entry name" value="AAA_lid_3"/>
    <property type="match status" value="1"/>
</dbReference>
<comment type="similarity">
    <text evidence="2 15">In the C-terminal section; belongs to the peptidase M41 family.</text>
</comment>
<dbReference type="InterPro" id="IPR000642">
    <property type="entry name" value="Peptidase_M41"/>
</dbReference>
<evidence type="ECO:0000313" key="20">
    <source>
        <dbReference type="Proteomes" id="UP001404956"/>
    </source>
</evidence>
<dbReference type="Pfam" id="PF00004">
    <property type="entry name" value="AAA"/>
    <property type="match status" value="1"/>
</dbReference>
<evidence type="ECO:0000256" key="8">
    <source>
        <dbReference type="ARBA" id="ARBA00022741"/>
    </source>
</evidence>
<dbReference type="Pfam" id="PF01434">
    <property type="entry name" value="Peptidase_M41"/>
    <property type="match status" value="1"/>
</dbReference>
<feature type="transmembrane region" description="Helical" evidence="15">
    <location>
        <begin position="102"/>
        <end position="125"/>
    </location>
</feature>
<dbReference type="Gene3D" id="1.10.8.60">
    <property type="match status" value="1"/>
</dbReference>
<dbReference type="InterPro" id="IPR037219">
    <property type="entry name" value="Peptidase_M41-like"/>
</dbReference>
<keyword evidence="5 15" id="KW-0645">Protease</keyword>
<evidence type="ECO:0000256" key="1">
    <source>
        <dbReference type="ARBA" id="ARBA00004370"/>
    </source>
</evidence>
<keyword evidence="20" id="KW-1185">Reference proteome</keyword>
<evidence type="ECO:0000256" key="12">
    <source>
        <dbReference type="ARBA" id="ARBA00022989"/>
    </source>
</evidence>
<dbReference type="CDD" id="cd19501">
    <property type="entry name" value="RecA-like_FtsH"/>
    <property type="match status" value="1"/>
</dbReference>
<dbReference type="InterPro" id="IPR041569">
    <property type="entry name" value="AAA_lid_3"/>
</dbReference>
<keyword evidence="3 15" id="KW-1003">Cell membrane</keyword>
<feature type="domain" description="AAA+ ATPase" evidence="18">
    <location>
        <begin position="189"/>
        <end position="328"/>
    </location>
</feature>
<evidence type="ECO:0000256" key="6">
    <source>
        <dbReference type="ARBA" id="ARBA00022692"/>
    </source>
</evidence>
<accession>A0ABP9XGZ7</accession>
<dbReference type="InterPro" id="IPR011546">
    <property type="entry name" value="Pept_M41_FtsH_extracell"/>
</dbReference>
<dbReference type="GO" id="GO:0008237">
    <property type="term" value="F:metallopeptidase activity"/>
    <property type="evidence" value="ECO:0007669"/>
    <property type="project" value="UniProtKB-KW"/>
</dbReference>
<evidence type="ECO:0000256" key="2">
    <source>
        <dbReference type="ARBA" id="ARBA00010044"/>
    </source>
</evidence>
<dbReference type="InterPro" id="IPR003960">
    <property type="entry name" value="ATPase_AAA_CS"/>
</dbReference>
<evidence type="ECO:0000256" key="15">
    <source>
        <dbReference type="HAMAP-Rule" id="MF_01458"/>
    </source>
</evidence>